<keyword evidence="2" id="KW-0808">Transferase</keyword>
<evidence type="ECO:0000313" key="2">
    <source>
        <dbReference type="EMBL" id="PWV99322.1"/>
    </source>
</evidence>
<organism evidence="2 3">
    <name type="scientific">Paenibacillus cellulosilyticus</name>
    <dbReference type="NCBI Taxonomy" id="375489"/>
    <lineage>
        <taxon>Bacteria</taxon>
        <taxon>Bacillati</taxon>
        <taxon>Bacillota</taxon>
        <taxon>Bacilli</taxon>
        <taxon>Bacillales</taxon>
        <taxon>Paenibacillaceae</taxon>
        <taxon>Paenibacillus</taxon>
    </lineage>
</organism>
<dbReference type="InterPro" id="IPR001173">
    <property type="entry name" value="Glyco_trans_2-like"/>
</dbReference>
<dbReference type="EMBL" id="QGTQ01000015">
    <property type="protein sequence ID" value="PWV99322.1"/>
    <property type="molecule type" value="Genomic_DNA"/>
</dbReference>
<gene>
    <name evidence="2" type="ORF">DFQ01_11538</name>
</gene>
<evidence type="ECO:0000259" key="1">
    <source>
        <dbReference type="Pfam" id="PF00535"/>
    </source>
</evidence>
<protein>
    <submittedName>
        <fullName evidence="2">Glycosyl transferase family 2</fullName>
    </submittedName>
</protein>
<dbReference type="AlphaFoldDB" id="A0A2V2YQC6"/>
<comment type="caution">
    <text evidence="2">The sequence shown here is derived from an EMBL/GenBank/DDBJ whole genome shotgun (WGS) entry which is preliminary data.</text>
</comment>
<sequence>MITVIACTMRSSCMDNVFENYDRQLWKNKQMIIVLNSDEMDIEAYQQRANQYPENEVRVIQLPQKFKLGKCLNYAIKLARNGLIAKFDDDDYYGPKFLREAARAIKRGKAPIVGKNTAYLYFKAKQALMVFRRGGEWKYKRNVKGGTLVFRKSVWRRVKFPTNRKAGSDARWLSKCIRRGIRVYSVSKRHYVCVRSKDWSGHTQKKSTRRYMRHCKLVRRTKDFTRYVK</sequence>
<evidence type="ECO:0000313" key="3">
    <source>
        <dbReference type="Proteomes" id="UP000246635"/>
    </source>
</evidence>
<reference evidence="2 3" key="1">
    <citation type="submission" date="2018-05" db="EMBL/GenBank/DDBJ databases">
        <title>Genomic Encyclopedia of Type Strains, Phase III (KMG-III): the genomes of soil and plant-associated and newly described type strains.</title>
        <authorList>
            <person name="Whitman W."/>
        </authorList>
    </citation>
    <scope>NUCLEOTIDE SEQUENCE [LARGE SCALE GENOMIC DNA]</scope>
    <source>
        <strain evidence="2 3">CECT 5696</strain>
    </source>
</reference>
<dbReference type="SUPFAM" id="SSF53448">
    <property type="entry name" value="Nucleotide-diphospho-sugar transferases"/>
    <property type="match status" value="1"/>
</dbReference>
<dbReference type="InterPro" id="IPR029044">
    <property type="entry name" value="Nucleotide-diphossugar_trans"/>
</dbReference>
<feature type="domain" description="Glycosyltransferase 2-like" evidence="1">
    <location>
        <begin position="7"/>
        <end position="118"/>
    </location>
</feature>
<dbReference type="Gene3D" id="3.90.550.10">
    <property type="entry name" value="Spore Coat Polysaccharide Biosynthesis Protein SpsA, Chain A"/>
    <property type="match status" value="1"/>
</dbReference>
<accession>A0A2V2YQC6</accession>
<keyword evidence="3" id="KW-1185">Reference proteome</keyword>
<dbReference type="Pfam" id="PF00535">
    <property type="entry name" value="Glycos_transf_2"/>
    <property type="match status" value="1"/>
</dbReference>
<dbReference type="Proteomes" id="UP000246635">
    <property type="component" value="Unassembled WGS sequence"/>
</dbReference>
<dbReference type="CDD" id="cd00761">
    <property type="entry name" value="Glyco_tranf_GTA_type"/>
    <property type="match status" value="1"/>
</dbReference>
<name>A0A2V2YQC6_9BACL</name>
<proteinExistence type="predicted"/>
<dbReference type="GO" id="GO:0016740">
    <property type="term" value="F:transferase activity"/>
    <property type="evidence" value="ECO:0007669"/>
    <property type="project" value="UniProtKB-KW"/>
</dbReference>